<gene>
    <name evidence="1" type="ORF">JR347_06235</name>
</gene>
<protein>
    <submittedName>
        <fullName evidence="1">Uncharacterized protein</fullName>
    </submittedName>
</protein>
<accession>A0A974WLY5</accession>
<evidence type="ECO:0000313" key="2">
    <source>
        <dbReference type="Proteomes" id="UP000662783"/>
    </source>
</evidence>
<sequence length="267" mass="31054">MRTFITTVIILFALYSNAQHYRINSAEKYTVPWNQIEIDQSDRSIESVSKLNSQLESFYSNFPHLFHLVNLNNDDKPDLLFYWPENSNEPIFELFINQGTRLKNVLDKRGSIIDVQLKKIKGQFNVSLNEVAYSEPPFLNRHHIIEINPFKSDSAIVSKTVLFFGGTEIPNEFPLRQNFEVTQPKYRLRLTPEISNENVICELTTGDKGMALAQKTDSTGRVWYYAMIDNNIPKNTNEFYYIDSNSPEGLAQKMYGWISSRYLKIKE</sequence>
<name>A0A974WLY5_9BACT</name>
<dbReference type="RefSeq" id="WP_205723189.1">
    <property type="nucleotide sequence ID" value="NZ_CP070608.1"/>
</dbReference>
<evidence type="ECO:0000313" key="1">
    <source>
        <dbReference type="EMBL" id="QSE98675.1"/>
    </source>
</evidence>
<dbReference type="AlphaFoldDB" id="A0A974WLY5"/>
<keyword evidence="2" id="KW-1185">Reference proteome</keyword>
<reference evidence="1" key="1">
    <citation type="submission" date="2021-02" db="EMBL/GenBank/DDBJ databases">
        <title>Fulvivirga sp. S481 isolated from sea water.</title>
        <authorList>
            <person name="Bae S.S."/>
            <person name="Baek K."/>
        </authorList>
    </citation>
    <scope>NUCLEOTIDE SEQUENCE</scope>
    <source>
        <strain evidence="1">S481</strain>
    </source>
</reference>
<proteinExistence type="predicted"/>
<dbReference type="EMBL" id="CP070608">
    <property type="protein sequence ID" value="QSE98675.1"/>
    <property type="molecule type" value="Genomic_DNA"/>
</dbReference>
<dbReference type="KEGG" id="fuv:JR347_06235"/>
<organism evidence="1 2">
    <name type="scientific">Fulvivirga lutea</name>
    <dbReference type="NCBI Taxonomy" id="2810512"/>
    <lineage>
        <taxon>Bacteria</taxon>
        <taxon>Pseudomonadati</taxon>
        <taxon>Bacteroidota</taxon>
        <taxon>Cytophagia</taxon>
        <taxon>Cytophagales</taxon>
        <taxon>Fulvivirgaceae</taxon>
        <taxon>Fulvivirga</taxon>
    </lineage>
</organism>
<dbReference type="Proteomes" id="UP000662783">
    <property type="component" value="Chromosome"/>
</dbReference>